<evidence type="ECO:0008006" key="4">
    <source>
        <dbReference type="Google" id="ProtNLM"/>
    </source>
</evidence>
<keyword evidence="1" id="KW-1133">Transmembrane helix</keyword>
<feature type="transmembrane region" description="Helical" evidence="1">
    <location>
        <begin position="41"/>
        <end position="67"/>
    </location>
</feature>
<dbReference type="Proteomes" id="UP000694892">
    <property type="component" value="Chromosome 2L"/>
</dbReference>
<gene>
    <name evidence="2" type="ORF">XELAEV_18013119mg</name>
</gene>
<protein>
    <recommendedName>
        <fullName evidence="4">Transmembrane protein</fullName>
    </recommendedName>
</protein>
<evidence type="ECO:0000256" key="1">
    <source>
        <dbReference type="SAM" id="Phobius"/>
    </source>
</evidence>
<dbReference type="EMBL" id="CM004468">
    <property type="protein sequence ID" value="OCT95431.1"/>
    <property type="molecule type" value="Genomic_DNA"/>
</dbReference>
<keyword evidence="1" id="KW-0472">Membrane</keyword>
<evidence type="ECO:0000313" key="3">
    <source>
        <dbReference type="Proteomes" id="UP000694892"/>
    </source>
</evidence>
<proteinExistence type="predicted"/>
<reference evidence="3" key="1">
    <citation type="journal article" date="2016" name="Nature">
        <title>Genome evolution in the allotetraploid frog Xenopus laevis.</title>
        <authorList>
            <person name="Session A.M."/>
            <person name="Uno Y."/>
            <person name="Kwon T."/>
            <person name="Chapman J.A."/>
            <person name="Toyoda A."/>
            <person name="Takahashi S."/>
            <person name="Fukui A."/>
            <person name="Hikosaka A."/>
            <person name="Suzuki A."/>
            <person name="Kondo M."/>
            <person name="van Heeringen S.J."/>
            <person name="Quigley I."/>
            <person name="Heinz S."/>
            <person name="Ogino H."/>
            <person name="Ochi H."/>
            <person name="Hellsten U."/>
            <person name="Lyons J.B."/>
            <person name="Simakov O."/>
            <person name="Putnam N."/>
            <person name="Stites J."/>
            <person name="Kuroki Y."/>
            <person name="Tanaka T."/>
            <person name="Michiue T."/>
            <person name="Watanabe M."/>
            <person name="Bogdanovic O."/>
            <person name="Lister R."/>
            <person name="Georgiou G."/>
            <person name="Paranjpe S.S."/>
            <person name="van Kruijsbergen I."/>
            <person name="Shu S."/>
            <person name="Carlson J."/>
            <person name="Kinoshita T."/>
            <person name="Ohta Y."/>
            <person name="Mawaribuchi S."/>
            <person name="Jenkins J."/>
            <person name="Grimwood J."/>
            <person name="Schmutz J."/>
            <person name="Mitros T."/>
            <person name="Mozaffari S.V."/>
            <person name="Suzuki Y."/>
            <person name="Haramoto Y."/>
            <person name="Yamamoto T.S."/>
            <person name="Takagi C."/>
            <person name="Heald R."/>
            <person name="Miller K."/>
            <person name="Haudenschild C."/>
            <person name="Kitzman J."/>
            <person name="Nakayama T."/>
            <person name="Izutsu Y."/>
            <person name="Robert J."/>
            <person name="Fortriede J."/>
            <person name="Burns K."/>
            <person name="Lotay V."/>
            <person name="Karimi K."/>
            <person name="Yasuoka Y."/>
            <person name="Dichmann D.S."/>
            <person name="Flajnik M.F."/>
            <person name="Houston D.W."/>
            <person name="Shendure J."/>
            <person name="DuPasquier L."/>
            <person name="Vize P.D."/>
            <person name="Zorn A.M."/>
            <person name="Ito M."/>
            <person name="Marcotte E.M."/>
            <person name="Wallingford J.B."/>
            <person name="Ito Y."/>
            <person name="Asashima M."/>
            <person name="Ueno N."/>
            <person name="Matsuda Y."/>
            <person name="Veenstra G.J."/>
            <person name="Fujiyama A."/>
            <person name="Harland R.M."/>
            <person name="Taira M."/>
            <person name="Rokhsar D.S."/>
        </authorList>
    </citation>
    <scope>NUCLEOTIDE SEQUENCE [LARGE SCALE GENOMIC DNA]</scope>
    <source>
        <strain evidence="3">J</strain>
    </source>
</reference>
<keyword evidence="1" id="KW-0812">Transmembrane</keyword>
<dbReference type="AlphaFoldDB" id="A0A974HZC2"/>
<evidence type="ECO:0000313" key="2">
    <source>
        <dbReference type="EMBL" id="OCT95431.1"/>
    </source>
</evidence>
<name>A0A974HZC2_XENLA</name>
<sequence length="85" mass="9377">MLEQPVLQAGFIKCMKGAEHHLAPPPLLFLSLFSPVRLPHFFLSISLFSLFISPFFAASVALFTFFVPSPHSIITPVSLSFSSLL</sequence>
<accession>A0A974HZC2</accession>
<organism evidence="2 3">
    <name type="scientific">Xenopus laevis</name>
    <name type="common">African clawed frog</name>
    <dbReference type="NCBI Taxonomy" id="8355"/>
    <lineage>
        <taxon>Eukaryota</taxon>
        <taxon>Metazoa</taxon>
        <taxon>Chordata</taxon>
        <taxon>Craniata</taxon>
        <taxon>Vertebrata</taxon>
        <taxon>Euteleostomi</taxon>
        <taxon>Amphibia</taxon>
        <taxon>Batrachia</taxon>
        <taxon>Anura</taxon>
        <taxon>Pipoidea</taxon>
        <taxon>Pipidae</taxon>
        <taxon>Xenopodinae</taxon>
        <taxon>Xenopus</taxon>
        <taxon>Xenopus</taxon>
    </lineage>
</organism>